<accession>A0A174U4H8</accession>
<evidence type="ECO:0000313" key="1">
    <source>
        <dbReference type="EMBL" id="CUQ17474.1"/>
    </source>
</evidence>
<protein>
    <submittedName>
        <fullName evidence="1">Uncharacterized protein</fullName>
    </submittedName>
</protein>
<dbReference type="Proteomes" id="UP000095746">
    <property type="component" value="Unassembled WGS sequence"/>
</dbReference>
<proteinExistence type="predicted"/>
<name>A0A174U4H8_FLAPL</name>
<gene>
    <name evidence="1" type="ORF">ERS852411_04063</name>
</gene>
<reference evidence="1 2" key="1">
    <citation type="submission" date="2015-09" db="EMBL/GenBank/DDBJ databases">
        <authorList>
            <consortium name="Pathogen Informatics"/>
        </authorList>
    </citation>
    <scope>NUCLEOTIDE SEQUENCE [LARGE SCALE GENOMIC DNA]</scope>
    <source>
        <strain evidence="1 2">2789STDY5608854</strain>
    </source>
</reference>
<evidence type="ECO:0000313" key="2">
    <source>
        <dbReference type="Proteomes" id="UP000095746"/>
    </source>
</evidence>
<dbReference type="EMBL" id="CYZT01000740">
    <property type="protein sequence ID" value="CUQ17474.1"/>
    <property type="molecule type" value="Genomic_DNA"/>
</dbReference>
<organism evidence="1 2">
    <name type="scientific">Flavonifractor plautii</name>
    <name type="common">Fusobacterium plautii</name>
    <dbReference type="NCBI Taxonomy" id="292800"/>
    <lineage>
        <taxon>Bacteria</taxon>
        <taxon>Bacillati</taxon>
        <taxon>Bacillota</taxon>
        <taxon>Clostridia</taxon>
        <taxon>Eubacteriales</taxon>
        <taxon>Oscillospiraceae</taxon>
        <taxon>Flavonifractor</taxon>
    </lineage>
</organism>
<dbReference type="AlphaFoldDB" id="A0A174U4H8"/>
<sequence>MVRMEYSVTAVICPTSMPPPRVSTPPAHSTTAMRAPMSIHTTGIATAKSRFRRIMLSA</sequence>